<evidence type="ECO:0000259" key="2">
    <source>
        <dbReference type="PROSITE" id="PS50405"/>
    </source>
</evidence>
<dbReference type="Gene3D" id="1.20.1050.10">
    <property type="match status" value="1"/>
</dbReference>
<comment type="caution">
    <text evidence="3">The sequence shown here is derived from an EMBL/GenBank/DDBJ whole genome shotgun (WGS) entry which is preliminary data.</text>
</comment>
<dbReference type="SUPFAM" id="SSF47616">
    <property type="entry name" value="GST C-terminal domain-like"/>
    <property type="match status" value="1"/>
</dbReference>
<feature type="domain" description="GST C-terminal" evidence="2">
    <location>
        <begin position="87"/>
        <end position="210"/>
    </location>
</feature>
<dbReference type="Pfam" id="PF00043">
    <property type="entry name" value="GST_C"/>
    <property type="match status" value="1"/>
</dbReference>
<gene>
    <name evidence="3" type="ORF">NGM99_04615</name>
</gene>
<dbReference type="RefSeq" id="WP_252816444.1">
    <property type="nucleotide sequence ID" value="NZ_JAMXQS010000002.1"/>
</dbReference>
<organism evidence="3 4">
    <name type="scientific">Mesorhizobium liriopis</name>
    <dbReference type="NCBI Taxonomy" id="2953882"/>
    <lineage>
        <taxon>Bacteria</taxon>
        <taxon>Pseudomonadati</taxon>
        <taxon>Pseudomonadota</taxon>
        <taxon>Alphaproteobacteria</taxon>
        <taxon>Hyphomicrobiales</taxon>
        <taxon>Phyllobacteriaceae</taxon>
        <taxon>Mesorhizobium</taxon>
    </lineage>
</organism>
<dbReference type="CDD" id="cd00570">
    <property type="entry name" value="GST_N_family"/>
    <property type="match status" value="1"/>
</dbReference>
<dbReference type="PROSITE" id="PS50405">
    <property type="entry name" value="GST_CTER"/>
    <property type="match status" value="1"/>
</dbReference>
<proteinExistence type="predicted"/>
<evidence type="ECO:0000313" key="3">
    <source>
        <dbReference type="EMBL" id="MCO6049068.1"/>
    </source>
</evidence>
<dbReference type="InterPro" id="IPR036282">
    <property type="entry name" value="Glutathione-S-Trfase_C_sf"/>
</dbReference>
<sequence>MGLVLYGHPFASYVWKVLIALYANETPFSFRLVDHDDPVSWQELERLWPMKRFPVLVDGDRVVIEAAIIIEYCDLHYPGARPLLPSDPDEALDARFMGRFFDNYVATPQGAIVFDALRDEKDRSAKTVLDARATLDTAYAWLDRRMRNREWAAGDHFGFADCAGAPDLFYADWTHPIPARFTALKSYRARLLAHPSVARVVDEARPYRALFPLGAPDRD</sequence>
<accession>A0ABT1C2L2</accession>
<evidence type="ECO:0000259" key="1">
    <source>
        <dbReference type="PROSITE" id="PS50404"/>
    </source>
</evidence>
<dbReference type="SFLD" id="SFLDG00358">
    <property type="entry name" value="Main_(cytGST)"/>
    <property type="match status" value="1"/>
</dbReference>
<reference evidence="3 4" key="1">
    <citation type="submission" date="2022-06" db="EMBL/GenBank/DDBJ databases">
        <title>Mesorhizobium sp. strain RP14 Genome sequencing and assembly.</title>
        <authorList>
            <person name="Kim I."/>
        </authorList>
    </citation>
    <scope>NUCLEOTIDE SEQUENCE [LARGE SCALE GENOMIC DNA]</scope>
    <source>
        <strain evidence="4">RP14(2022)</strain>
    </source>
</reference>
<dbReference type="EMBL" id="JAMXQS010000002">
    <property type="protein sequence ID" value="MCO6049068.1"/>
    <property type="molecule type" value="Genomic_DNA"/>
</dbReference>
<dbReference type="SFLD" id="SFLDS00019">
    <property type="entry name" value="Glutathione_Transferase_(cytos"/>
    <property type="match status" value="1"/>
</dbReference>
<name>A0ABT1C2L2_9HYPH</name>
<dbReference type="Proteomes" id="UP001205906">
    <property type="component" value="Unassembled WGS sequence"/>
</dbReference>
<keyword evidence="4" id="KW-1185">Reference proteome</keyword>
<dbReference type="InterPro" id="IPR004045">
    <property type="entry name" value="Glutathione_S-Trfase_N"/>
</dbReference>
<dbReference type="InterPro" id="IPR036249">
    <property type="entry name" value="Thioredoxin-like_sf"/>
</dbReference>
<dbReference type="Pfam" id="PF13417">
    <property type="entry name" value="GST_N_3"/>
    <property type="match status" value="1"/>
</dbReference>
<feature type="domain" description="GST N-terminal" evidence="1">
    <location>
        <begin position="1"/>
        <end position="81"/>
    </location>
</feature>
<dbReference type="SUPFAM" id="SSF52833">
    <property type="entry name" value="Thioredoxin-like"/>
    <property type="match status" value="1"/>
</dbReference>
<dbReference type="PANTHER" id="PTHR44051:SF9">
    <property type="entry name" value="GLUTATHIONE S-TRANSFERASE 1"/>
    <property type="match status" value="1"/>
</dbReference>
<dbReference type="InterPro" id="IPR040079">
    <property type="entry name" value="Glutathione_S-Trfase"/>
</dbReference>
<dbReference type="PROSITE" id="PS50404">
    <property type="entry name" value="GST_NTER"/>
    <property type="match status" value="1"/>
</dbReference>
<evidence type="ECO:0000313" key="4">
    <source>
        <dbReference type="Proteomes" id="UP001205906"/>
    </source>
</evidence>
<dbReference type="InterPro" id="IPR004046">
    <property type="entry name" value="GST_C"/>
</dbReference>
<dbReference type="Gene3D" id="3.40.30.10">
    <property type="entry name" value="Glutaredoxin"/>
    <property type="match status" value="1"/>
</dbReference>
<dbReference type="InterPro" id="IPR010987">
    <property type="entry name" value="Glutathione-S-Trfase_C-like"/>
</dbReference>
<dbReference type="PANTHER" id="PTHR44051">
    <property type="entry name" value="GLUTATHIONE S-TRANSFERASE-RELATED"/>
    <property type="match status" value="1"/>
</dbReference>
<protein>
    <submittedName>
        <fullName evidence="3">Glutathione S-transferase family protein</fullName>
    </submittedName>
</protein>